<evidence type="ECO:0000313" key="5">
    <source>
        <dbReference type="EMBL" id="MCV2370762.1"/>
    </source>
</evidence>
<keyword evidence="1" id="KW-0486">Methionine biosynthesis</keyword>
<proteinExistence type="predicted"/>
<gene>
    <name evidence="5" type="ORF">LNV07_21970</name>
</gene>
<evidence type="ECO:0000256" key="3">
    <source>
        <dbReference type="SAM" id="SignalP"/>
    </source>
</evidence>
<keyword evidence="2" id="KW-0012">Acyltransferase</keyword>
<evidence type="ECO:0000259" key="4">
    <source>
        <dbReference type="Pfam" id="PF00561"/>
    </source>
</evidence>
<keyword evidence="5" id="KW-0378">Hydrolase</keyword>
<accession>A0ABT2YL21</accession>
<dbReference type="Proteomes" id="UP001209701">
    <property type="component" value="Unassembled WGS sequence"/>
</dbReference>
<sequence length="373" mass="41067">MTQLSKAIGRPLLALGLALQLGAMQLAHAKEALPPPQQFAQLGAFKLENQTVIDDCALGYRTLGTLNAERSNAIVFLTWHNGKSSDILGLLGPKGLFDPAPYYVVVIDALGNGVSCSPSNSKTQHGPAFPAFSIRDMVASQHRLLTETLKLNHVRAVMGFSMGGMQTFQWMVSHPEFMDLAFPLSGTPRMSSYDQLFWRTEELLMVSDPDYAQGHYKKNPPLAAMQLVFSMNFNTPAYRVANTGPKPEEFEKFWQETIAYDPDNADANDWRWQARAMLTQDIGVPVTQADGQTRRSLEAAAAKVKARSHVVVARQDHLVNPKPALDFAPLIKAGSTVLESDCGHLAVQCEIDRLRPIIERLLDQAAGSLNTPR</sequence>
<feature type="signal peptide" evidence="3">
    <location>
        <begin position="1"/>
        <end position="29"/>
    </location>
</feature>
<evidence type="ECO:0000256" key="1">
    <source>
        <dbReference type="ARBA" id="ARBA00023167"/>
    </source>
</evidence>
<dbReference type="Pfam" id="PF00561">
    <property type="entry name" value="Abhydrolase_1"/>
    <property type="match status" value="1"/>
</dbReference>
<evidence type="ECO:0000256" key="2">
    <source>
        <dbReference type="ARBA" id="ARBA00023315"/>
    </source>
</evidence>
<organism evidence="5 6">
    <name type="scientific">Roseateles oligotrophus</name>
    <dbReference type="NCBI Taxonomy" id="1769250"/>
    <lineage>
        <taxon>Bacteria</taxon>
        <taxon>Pseudomonadati</taxon>
        <taxon>Pseudomonadota</taxon>
        <taxon>Betaproteobacteria</taxon>
        <taxon>Burkholderiales</taxon>
        <taxon>Sphaerotilaceae</taxon>
        <taxon>Roseateles</taxon>
    </lineage>
</organism>
<dbReference type="RefSeq" id="WP_263573351.1">
    <property type="nucleotide sequence ID" value="NZ_JAJIRN010000010.1"/>
</dbReference>
<dbReference type="PIRSF" id="PIRSF000443">
    <property type="entry name" value="Homoser_Ac_trans"/>
    <property type="match status" value="1"/>
</dbReference>
<dbReference type="Gene3D" id="3.40.50.1820">
    <property type="entry name" value="alpha/beta hydrolase"/>
    <property type="match status" value="1"/>
</dbReference>
<feature type="domain" description="AB hydrolase-1" evidence="4">
    <location>
        <begin position="102"/>
        <end position="346"/>
    </location>
</feature>
<name>A0ABT2YL21_9BURK</name>
<keyword evidence="6" id="KW-1185">Reference proteome</keyword>
<dbReference type="PANTHER" id="PTHR32268">
    <property type="entry name" value="HOMOSERINE O-ACETYLTRANSFERASE"/>
    <property type="match status" value="1"/>
</dbReference>
<feature type="chain" id="PRO_5045488800" evidence="3">
    <location>
        <begin position="30"/>
        <end position="373"/>
    </location>
</feature>
<reference evidence="5 6" key="1">
    <citation type="submission" date="2021-11" db="EMBL/GenBank/DDBJ databases">
        <authorList>
            <person name="Liang Q."/>
            <person name="Mou H."/>
            <person name="Liu Z."/>
        </authorList>
    </citation>
    <scope>NUCLEOTIDE SEQUENCE [LARGE SCALE GENOMIC DNA]</scope>
    <source>
        <strain evidence="5 6">CHU3</strain>
    </source>
</reference>
<protein>
    <submittedName>
        <fullName evidence="5">Alpha/beta fold hydrolase</fullName>
    </submittedName>
</protein>
<dbReference type="SUPFAM" id="SSF53474">
    <property type="entry name" value="alpha/beta-Hydrolases"/>
    <property type="match status" value="1"/>
</dbReference>
<evidence type="ECO:0000313" key="6">
    <source>
        <dbReference type="Proteomes" id="UP001209701"/>
    </source>
</evidence>
<dbReference type="InterPro" id="IPR029058">
    <property type="entry name" value="AB_hydrolase_fold"/>
</dbReference>
<dbReference type="PANTHER" id="PTHR32268:SF15">
    <property type="entry name" value="HOMOSERINE ACETYLTRANSFERASE FAMILY PROTEIN (AFU_ORTHOLOGUE AFUA_1G15350)"/>
    <property type="match status" value="1"/>
</dbReference>
<dbReference type="InterPro" id="IPR008220">
    <property type="entry name" value="HAT_MetX-like"/>
</dbReference>
<keyword evidence="2" id="KW-0808">Transferase</keyword>
<dbReference type="EMBL" id="JAJIRN010000010">
    <property type="protein sequence ID" value="MCV2370762.1"/>
    <property type="molecule type" value="Genomic_DNA"/>
</dbReference>
<comment type="caution">
    <text evidence="5">The sequence shown here is derived from an EMBL/GenBank/DDBJ whole genome shotgun (WGS) entry which is preliminary data.</text>
</comment>
<keyword evidence="3" id="KW-0732">Signal</keyword>
<dbReference type="InterPro" id="IPR000073">
    <property type="entry name" value="AB_hydrolase_1"/>
</dbReference>
<dbReference type="GO" id="GO:0016787">
    <property type="term" value="F:hydrolase activity"/>
    <property type="evidence" value="ECO:0007669"/>
    <property type="project" value="UniProtKB-KW"/>
</dbReference>
<keyword evidence="1" id="KW-0028">Amino-acid biosynthesis</keyword>